<dbReference type="Proteomes" id="UP000324832">
    <property type="component" value="Unassembled WGS sequence"/>
</dbReference>
<organism evidence="1 2">
    <name type="scientific">Leptidea sinapis</name>
    <dbReference type="NCBI Taxonomy" id="189913"/>
    <lineage>
        <taxon>Eukaryota</taxon>
        <taxon>Metazoa</taxon>
        <taxon>Ecdysozoa</taxon>
        <taxon>Arthropoda</taxon>
        <taxon>Hexapoda</taxon>
        <taxon>Insecta</taxon>
        <taxon>Pterygota</taxon>
        <taxon>Neoptera</taxon>
        <taxon>Endopterygota</taxon>
        <taxon>Lepidoptera</taxon>
        <taxon>Glossata</taxon>
        <taxon>Ditrysia</taxon>
        <taxon>Papilionoidea</taxon>
        <taxon>Pieridae</taxon>
        <taxon>Dismorphiinae</taxon>
        <taxon>Leptidea</taxon>
    </lineage>
</organism>
<dbReference type="AlphaFoldDB" id="A0A5E4PSR0"/>
<keyword evidence="2" id="KW-1185">Reference proteome</keyword>
<proteinExistence type="predicted"/>
<evidence type="ECO:0000313" key="2">
    <source>
        <dbReference type="Proteomes" id="UP000324832"/>
    </source>
</evidence>
<accession>A0A5E4PSR0</accession>
<dbReference type="EMBL" id="FZQP02000471">
    <property type="protein sequence ID" value="VVC89176.1"/>
    <property type="molecule type" value="Genomic_DNA"/>
</dbReference>
<sequence length="508" mass="60317">MNLYKDYLQKLRRWTLAKTCLSINEDIDPSLCEYIRLLNDIKFTDGSYHTYYGDLKKIINSFTYHWSAVTDEGIKEAYRLTHTATKEELKEKADRTLHLHKIMQVDFGKRFLPVKSPKEKEIYEEIEVMYNNFMAQLLHLRERIENLKQLDKIDEFNKEQFPIALNQLHNVYSCTYEYISHSAVQNIDKIKVSIEEIYKRIRANLRLMEEQDSASLSDLFDQLYDKNKEHLIISRQDVRSSLEIAEVRRSMDLIKDKIEDTKQSQFDRIKHECLYWQQKVEELDVIFQNLKQLSASEEHLAKEERDFLNYLENPELSGEPTKQLPDDIKSKLERLRNLKAMAAKALFTFFSVKGLDRKIYNDQIGAYFIDEYGHQVYFEDFGLKVTHINCKGETVQPDDNELYYYDYNGRYIQRDGEILYQVAPCSSLYKLENDVRRKVTGDCGHSERPNEHCQVTLKNERRNVKYHKTEHVDIKDICQLKIMVSLTYDSPMQKSSSRFITISKVLRI</sequence>
<gene>
    <name evidence="1" type="ORF">LSINAPIS_LOCUS2365</name>
</gene>
<protein>
    <submittedName>
        <fullName evidence="1">Uncharacterized protein</fullName>
    </submittedName>
</protein>
<name>A0A5E4PSR0_9NEOP</name>
<evidence type="ECO:0000313" key="1">
    <source>
        <dbReference type="EMBL" id="VVC89176.1"/>
    </source>
</evidence>
<reference evidence="1 2" key="1">
    <citation type="submission" date="2017-07" db="EMBL/GenBank/DDBJ databases">
        <authorList>
            <person name="Talla V."/>
            <person name="Backstrom N."/>
        </authorList>
    </citation>
    <scope>NUCLEOTIDE SEQUENCE [LARGE SCALE GENOMIC DNA]</scope>
</reference>